<feature type="transmembrane region" description="Helical" evidence="5">
    <location>
        <begin position="15"/>
        <end position="34"/>
    </location>
</feature>
<dbReference type="Gene3D" id="3.30.9.10">
    <property type="entry name" value="D-Amino Acid Oxidase, subunit A, domain 2"/>
    <property type="match status" value="1"/>
</dbReference>
<dbReference type="STRING" id="97972.A0A2V1EB12"/>
<evidence type="ECO:0000259" key="6">
    <source>
        <dbReference type="Pfam" id="PF01494"/>
    </source>
</evidence>
<evidence type="ECO:0000256" key="2">
    <source>
        <dbReference type="ARBA" id="ARBA00022630"/>
    </source>
</evidence>
<dbReference type="EMBL" id="KZ805306">
    <property type="protein sequence ID" value="PVI06854.1"/>
    <property type="molecule type" value="Genomic_DNA"/>
</dbReference>
<dbReference type="GO" id="GO:0071949">
    <property type="term" value="F:FAD binding"/>
    <property type="evidence" value="ECO:0007669"/>
    <property type="project" value="InterPro"/>
</dbReference>
<keyword evidence="3" id="KW-0274">FAD</keyword>
<dbReference type="InterPro" id="IPR002938">
    <property type="entry name" value="FAD-bd"/>
</dbReference>
<organism evidence="7 8">
    <name type="scientific">Periconia macrospinosa</name>
    <dbReference type="NCBI Taxonomy" id="97972"/>
    <lineage>
        <taxon>Eukaryota</taxon>
        <taxon>Fungi</taxon>
        <taxon>Dikarya</taxon>
        <taxon>Ascomycota</taxon>
        <taxon>Pezizomycotina</taxon>
        <taxon>Dothideomycetes</taxon>
        <taxon>Pleosporomycetidae</taxon>
        <taxon>Pleosporales</taxon>
        <taxon>Massarineae</taxon>
        <taxon>Periconiaceae</taxon>
        <taxon>Periconia</taxon>
    </lineage>
</organism>
<dbReference type="Pfam" id="PF01494">
    <property type="entry name" value="FAD_binding_3"/>
    <property type="match status" value="1"/>
</dbReference>
<dbReference type="AlphaFoldDB" id="A0A2V1EB12"/>
<name>A0A2V1EB12_9PLEO</name>
<evidence type="ECO:0000256" key="1">
    <source>
        <dbReference type="ARBA" id="ARBA00001974"/>
    </source>
</evidence>
<dbReference type="PRINTS" id="PR00420">
    <property type="entry name" value="RNGMNOXGNASE"/>
</dbReference>
<evidence type="ECO:0000256" key="3">
    <source>
        <dbReference type="ARBA" id="ARBA00022827"/>
    </source>
</evidence>
<reference evidence="7 8" key="1">
    <citation type="journal article" date="2018" name="Sci. Rep.">
        <title>Comparative genomics provides insights into the lifestyle and reveals functional heterogeneity of dark septate endophytic fungi.</title>
        <authorList>
            <person name="Knapp D.G."/>
            <person name="Nemeth J.B."/>
            <person name="Barry K."/>
            <person name="Hainaut M."/>
            <person name="Henrissat B."/>
            <person name="Johnson J."/>
            <person name="Kuo A."/>
            <person name="Lim J.H.P."/>
            <person name="Lipzen A."/>
            <person name="Nolan M."/>
            <person name="Ohm R.A."/>
            <person name="Tamas L."/>
            <person name="Grigoriev I.V."/>
            <person name="Spatafora J.W."/>
            <person name="Nagy L.G."/>
            <person name="Kovacs G.M."/>
        </authorList>
    </citation>
    <scope>NUCLEOTIDE SEQUENCE [LARGE SCALE GENOMIC DNA]</scope>
    <source>
        <strain evidence="7 8">DSE2036</strain>
    </source>
</reference>
<gene>
    <name evidence="7" type="ORF">DM02DRAFT_667008</name>
</gene>
<keyword evidence="4" id="KW-0560">Oxidoreductase</keyword>
<dbReference type="Gene3D" id="3.50.50.60">
    <property type="entry name" value="FAD/NAD(P)-binding domain"/>
    <property type="match status" value="2"/>
</dbReference>
<evidence type="ECO:0000313" key="7">
    <source>
        <dbReference type="EMBL" id="PVI06854.1"/>
    </source>
</evidence>
<keyword evidence="5" id="KW-1133">Transmembrane helix</keyword>
<sequence>MSTNGRINGDAAQPFLPIVVAGGGCVGLFLALLLTQSDIPNRVIVIEPFHPDATSTRAMAHQPLIFPLFERAGLMGDLAQAGTFSSGLCFRTSPRNGSKLIAGKVFREDDKAQMLLPQGKFQEILVQKVEDSGKGEVWWGWKVVGFDDQKEEVERASSVKVKIECGDEGRSEVIDAVYLVGADGAKSLVRKTLGLTFDGDTLSTALVATDIRYDFHKHGFYDANFVVDQQDYGLIGRIDTEGLWRVSYGVPAEATEKEIRSEVEERLRRMIPDGGDSEFEVKRIAPYKAQQRCVNRFWMGRVGVCGDAAHCEYSSAHPPIHNLDSTPRRSFLKVTNPYAGLGLASGIADASSLAPILVRILSGQATDEEKLLSSWSSARRQKFLTTVDKPSRAAYMRVMNNVSSEEEIQEFLEKDALVGSLNKGMPVVPPRLDTTVDELEGW</sequence>
<keyword evidence="5" id="KW-0812">Transmembrane</keyword>
<dbReference type="OrthoDB" id="10016252at2759"/>
<dbReference type="InterPro" id="IPR050641">
    <property type="entry name" value="RIFMO-like"/>
</dbReference>
<dbReference type="GO" id="GO:0016709">
    <property type="term" value="F:oxidoreductase activity, acting on paired donors, with incorporation or reduction of molecular oxygen, NAD(P)H as one donor, and incorporation of one atom of oxygen"/>
    <property type="evidence" value="ECO:0007669"/>
    <property type="project" value="UniProtKB-ARBA"/>
</dbReference>
<evidence type="ECO:0000313" key="8">
    <source>
        <dbReference type="Proteomes" id="UP000244855"/>
    </source>
</evidence>
<accession>A0A2V1EB12</accession>
<dbReference type="PANTHER" id="PTHR43004:SF19">
    <property type="entry name" value="BINDING MONOOXYGENASE, PUTATIVE (JCVI)-RELATED"/>
    <property type="match status" value="1"/>
</dbReference>
<comment type="cofactor">
    <cofactor evidence="1">
        <name>FAD</name>
        <dbReference type="ChEBI" id="CHEBI:57692"/>
    </cofactor>
</comment>
<feature type="domain" description="FAD-binding" evidence="6">
    <location>
        <begin position="18"/>
        <end position="311"/>
    </location>
</feature>
<dbReference type="PROSITE" id="PS51257">
    <property type="entry name" value="PROKAR_LIPOPROTEIN"/>
    <property type="match status" value="1"/>
</dbReference>
<dbReference type="InterPro" id="IPR036188">
    <property type="entry name" value="FAD/NAD-bd_sf"/>
</dbReference>
<keyword evidence="8" id="KW-1185">Reference proteome</keyword>
<protein>
    <submittedName>
        <fullName evidence="7">FAD/NAD(P)-binding domain-containing protein</fullName>
    </submittedName>
</protein>
<dbReference type="Proteomes" id="UP000244855">
    <property type="component" value="Unassembled WGS sequence"/>
</dbReference>
<proteinExistence type="predicted"/>
<dbReference type="SUPFAM" id="SSF51905">
    <property type="entry name" value="FAD/NAD(P)-binding domain"/>
    <property type="match status" value="1"/>
</dbReference>
<keyword evidence="2" id="KW-0285">Flavoprotein</keyword>
<dbReference type="PANTHER" id="PTHR43004">
    <property type="entry name" value="TRK SYSTEM POTASSIUM UPTAKE PROTEIN"/>
    <property type="match status" value="1"/>
</dbReference>
<keyword evidence="5" id="KW-0472">Membrane</keyword>
<evidence type="ECO:0000256" key="5">
    <source>
        <dbReference type="SAM" id="Phobius"/>
    </source>
</evidence>
<evidence type="ECO:0000256" key="4">
    <source>
        <dbReference type="ARBA" id="ARBA00023002"/>
    </source>
</evidence>